<protein>
    <submittedName>
        <fullName evidence="3">Uncharacterized protein</fullName>
    </submittedName>
</protein>
<keyword evidence="1" id="KW-1133">Transmembrane helix</keyword>
<comment type="caution">
    <text evidence="3">The sequence shown here is derived from an EMBL/GenBank/DDBJ whole genome shotgun (WGS) entry which is preliminary data.</text>
</comment>
<evidence type="ECO:0000256" key="2">
    <source>
        <dbReference type="SAM" id="SignalP"/>
    </source>
</evidence>
<keyword evidence="1" id="KW-0472">Membrane</keyword>
<accession>A0A420J7W7</accession>
<proteinExistence type="predicted"/>
<feature type="transmembrane region" description="Helical" evidence="1">
    <location>
        <begin position="254"/>
        <end position="275"/>
    </location>
</feature>
<sequence length="304" mass="33882">MVRFILKFLFVVLTSTVLSSLLHSLTNTYVNPKSIKYWRPLVTWQDIGFLIGWRITELGLEWLAGCDSYDAVALGILSHGPPLDLLVTFYGVPPTAILHPLLINSFVTYISFRLVRPLSPPRMISSSRKNPPRVANCDILQSTTVQIYIAFLAASVYTIVLFTAYKTYFPEYLVTYFNQIPNITAAYSPFYITKFPATILVGLAAKTLIFTPAIATPSDEHCNFETVTASFWETLLYNIWGFSSKTKLVIKRTVLLMIVSGMNTFLRTLMMIDGVEFTGAAIYSAIIILAFGITGTVLGLVAVL</sequence>
<organism evidence="3 4">
    <name type="scientific">Golovinomyces cichoracearum</name>
    <dbReference type="NCBI Taxonomy" id="62708"/>
    <lineage>
        <taxon>Eukaryota</taxon>
        <taxon>Fungi</taxon>
        <taxon>Dikarya</taxon>
        <taxon>Ascomycota</taxon>
        <taxon>Pezizomycotina</taxon>
        <taxon>Leotiomycetes</taxon>
        <taxon>Erysiphales</taxon>
        <taxon>Erysiphaceae</taxon>
        <taxon>Golovinomyces</taxon>
    </lineage>
</organism>
<feature type="transmembrane region" description="Helical" evidence="1">
    <location>
        <begin position="147"/>
        <end position="165"/>
    </location>
</feature>
<dbReference type="EMBL" id="MCBQ01001993">
    <property type="protein sequence ID" value="RKF82885.1"/>
    <property type="molecule type" value="Genomic_DNA"/>
</dbReference>
<gene>
    <name evidence="3" type="ORF">GcM3_019019</name>
</gene>
<dbReference type="STRING" id="62708.A0A420J7W7"/>
<reference evidence="3 4" key="1">
    <citation type="journal article" date="2018" name="BMC Genomics">
        <title>Comparative genome analyses reveal sequence features reflecting distinct modes of host-adaptation between dicot and monocot powdery mildew.</title>
        <authorList>
            <person name="Wu Y."/>
            <person name="Ma X."/>
            <person name="Pan Z."/>
            <person name="Kale S.D."/>
            <person name="Song Y."/>
            <person name="King H."/>
            <person name="Zhang Q."/>
            <person name="Presley C."/>
            <person name="Deng X."/>
            <person name="Wei C.I."/>
            <person name="Xiao S."/>
        </authorList>
    </citation>
    <scope>NUCLEOTIDE SEQUENCE [LARGE SCALE GENOMIC DNA]</scope>
    <source>
        <strain evidence="3">UMSG3</strain>
    </source>
</reference>
<name>A0A420J7W7_9PEZI</name>
<dbReference type="Proteomes" id="UP000283383">
    <property type="component" value="Unassembled WGS sequence"/>
</dbReference>
<keyword evidence="4" id="KW-1185">Reference proteome</keyword>
<evidence type="ECO:0000256" key="1">
    <source>
        <dbReference type="SAM" id="Phobius"/>
    </source>
</evidence>
<feature type="transmembrane region" description="Helical" evidence="1">
    <location>
        <begin position="185"/>
        <end position="205"/>
    </location>
</feature>
<feature type="signal peptide" evidence="2">
    <location>
        <begin position="1"/>
        <end position="19"/>
    </location>
</feature>
<feature type="chain" id="PRO_5019512033" evidence="2">
    <location>
        <begin position="20"/>
        <end position="304"/>
    </location>
</feature>
<keyword evidence="2" id="KW-0732">Signal</keyword>
<evidence type="ECO:0000313" key="3">
    <source>
        <dbReference type="EMBL" id="RKF82885.1"/>
    </source>
</evidence>
<evidence type="ECO:0000313" key="4">
    <source>
        <dbReference type="Proteomes" id="UP000283383"/>
    </source>
</evidence>
<dbReference type="AlphaFoldDB" id="A0A420J7W7"/>
<feature type="transmembrane region" description="Helical" evidence="1">
    <location>
        <begin position="281"/>
        <end position="303"/>
    </location>
</feature>
<keyword evidence="1" id="KW-0812">Transmembrane</keyword>
<feature type="transmembrane region" description="Helical" evidence="1">
    <location>
        <begin position="96"/>
        <end position="115"/>
    </location>
</feature>